<feature type="repeat" description="TPR" evidence="3">
    <location>
        <begin position="170"/>
        <end position="203"/>
    </location>
</feature>
<name>A0A068NZ11_FIMGI</name>
<dbReference type="InterPro" id="IPR011990">
    <property type="entry name" value="TPR-like_helical_dom_sf"/>
</dbReference>
<dbReference type="PANTHER" id="PTHR12558">
    <property type="entry name" value="CELL DIVISION CYCLE 16,23,27"/>
    <property type="match status" value="1"/>
</dbReference>
<dbReference type="STRING" id="661478.OP10G_4396"/>
<dbReference type="PROSITE" id="PS50005">
    <property type="entry name" value="TPR"/>
    <property type="match status" value="1"/>
</dbReference>
<sequence length="389" mass="42742">MNDPADRVRFYISQQRYQEALKELATAIAQRPQDAELHALRSHCLIQVDHREAIKAAELAVSLEPDLAFAHYMLAAARDSAGKPKQAEPAARQALALRPEWPDGYAMLAGVLARQAKWPDALAQAEEGLRVDPNHEGCQRQRAQALSFMGKDAEAKEAVLKALVDNPGSPRVHAEMGWVSLRAGNYREAEAHFQEALRIDPTNERARLGLLDALRARFILYRALLGFAALLRALPAKYQGSVGFILFLIIRGAGEILASNHGLAPVLVPILVILGTMFLMRWIGRPVANLSLLFHPLGRLALGREQRIETWTMAGFLAAGVLLGVGGWFSPLKVWPAGVMAAVGWMLLTLASAMETRQNRRVFFWSLAVFSAILVVIATYASIVSPPKL</sequence>
<proteinExistence type="predicted"/>
<keyword evidence="1" id="KW-0677">Repeat</keyword>
<keyword evidence="4" id="KW-1133">Transmembrane helix</keyword>
<evidence type="ECO:0000313" key="5">
    <source>
        <dbReference type="EMBL" id="AIE87764.1"/>
    </source>
</evidence>
<dbReference type="InterPro" id="IPR019734">
    <property type="entry name" value="TPR_rpt"/>
</dbReference>
<dbReference type="PANTHER" id="PTHR12558:SF33">
    <property type="entry name" value="BLL7664 PROTEIN"/>
    <property type="match status" value="1"/>
</dbReference>
<keyword evidence="6" id="KW-1185">Reference proteome</keyword>
<dbReference type="InterPro" id="IPR013105">
    <property type="entry name" value="TPR_2"/>
</dbReference>
<dbReference type="AlphaFoldDB" id="A0A068NZ11"/>
<keyword evidence="4" id="KW-0812">Transmembrane</keyword>
<organism evidence="5 6">
    <name type="scientific">Fimbriimonas ginsengisoli Gsoil 348</name>
    <dbReference type="NCBI Taxonomy" id="661478"/>
    <lineage>
        <taxon>Bacteria</taxon>
        <taxon>Bacillati</taxon>
        <taxon>Armatimonadota</taxon>
        <taxon>Fimbriimonadia</taxon>
        <taxon>Fimbriimonadales</taxon>
        <taxon>Fimbriimonadaceae</taxon>
        <taxon>Fimbriimonas</taxon>
    </lineage>
</organism>
<feature type="transmembrane region" description="Helical" evidence="4">
    <location>
        <begin position="308"/>
        <end position="329"/>
    </location>
</feature>
<dbReference type="Gene3D" id="1.25.40.10">
    <property type="entry name" value="Tetratricopeptide repeat domain"/>
    <property type="match status" value="2"/>
</dbReference>
<dbReference type="SUPFAM" id="SSF48452">
    <property type="entry name" value="TPR-like"/>
    <property type="match status" value="1"/>
</dbReference>
<reference evidence="5 6" key="1">
    <citation type="journal article" date="2014" name="PLoS ONE">
        <title>The first complete genome sequence of the class fimbriimonadia in the phylum armatimonadetes.</title>
        <authorList>
            <person name="Hu Z.Y."/>
            <person name="Wang Y.Z."/>
            <person name="Im W.T."/>
            <person name="Wang S.Y."/>
            <person name="Zhao G.P."/>
            <person name="Zheng H.J."/>
            <person name="Quan Z.X."/>
        </authorList>
    </citation>
    <scope>NUCLEOTIDE SEQUENCE [LARGE SCALE GENOMIC DNA]</scope>
    <source>
        <strain evidence="5">Gsoil 348</strain>
    </source>
</reference>
<dbReference type="HOGENOM" id="CLU_050985_0_0_0"/>
<keyword evidence="4" id="KW-0472">Membrane</keyword>
<evidence type="ECO:0000313" key="6">
    <source>
        <dbReference type="Proteomes" id="UP000027982"/>
    </source>
</evidence>
<dbReference type="SMART" id="SM00028">
    <property type="entry name" value="TPR"/>
    <property type="match status" value="4"/>
</dbReference>
<dbReference type="Proteomes" id="UP000027982">
    <property type="component" value="Chromosome"/>
</dbReference>
<accession>A0A068NZ11</accession>
<gene>
    <name evidence="5" type="ORF">OP10G_4396</name>
</gene>
<dbReference type="OrthoDB" id="1489995at2"/>
<feature type="transmembrane region" description="Helical" evidence="4">
    <location>
        <begin position="262"/>
        <end position="283"/>
    </location>
</feature>
<dbReference type="Pfam" id="PF07719">
    <property type="entry name" value="TPR_2"/>
    <property type="match status" value="1"/>
</dbReference>
<evidence type="ECO:0000256" key="1">
    <source>
        <dbReference type="ARBA" id="ARBA00022737"/>
    </source>
</evidence>
<dbReference type="eggNOG" id="COG0457">
    <property type="taxonomic scope" value="Bacteria"/>
</dbReference>
<feature type="transmembrane region" description="Helical" evidence="4">
    <location>
        <begin position="362"/>
        <end position="383"/>
    </location>
</feature>
<protein>
    <submittedName>
        <fullName evidence="5">TPR repeat-containing protein</fullName>
    </submittedName>
</protein>
<dbReference type="PROSITE" id="PS50293">
    <property type="entry name" value="TPR_REGION"/>
    <property type="match status" value="1"/>
</dbReference>
<feature type="transmembrane region" description="Helical" evidence="4">
    <location>
        <begin position="224"/>
        <end position="250"/>
    </location>
</feature>
<evidence type="ECO:0000256" key="4">
    <source>
        <dbReference type="SAM" id="Phobius"/>
    </source>
</evidence>
<keyword evidence="2 3" id="KW-0802">TPR repeat</keyword>
<dbReference type="RefSeq" id="WP_025228354.1">
    <property type="nucleotide sequence ID" value="NZ_CP007139.1"/>
</dbReference>
<dbReference type="EMBL" id="CP007139">
    <property type="protein sequence ID" value="AIE87764.1"/>
    <property type="molecule type" value="Genomic_DNA"/>
</dbReference>
<dbReference type="KEGG" id="fgi:OP10G_4396"/>
<evidence type="ECO:0000256" key="2">
    <source>
        <dbReference type="ARBA" id="ARBA00022803"/>
    </source>
</evidence>
<evidence type="ECO:0000256" key="3">
    <source>
        <dbReference type="PROSITE-ProRule" id="PRU00339"/>
    </source>
</evidence>